<feature type="transmembrane region" description="Helical" evidence="1">
    <location>
        <begin position="100"/>
        <end position="121"/>
    </location>
</feature>
<feature type="transmembrane region" description="Helical" evidence="1">
    <location>
        <begin position="375"/>
        <end position="398"/>
    </location>
</feature>
<feature type="transmembrane region" description="Helical" evidence="1">
    <location>
        <begin position="209"/>
        <end position="230"/>
    </location>
</feature>
<feature type="transmembrane region" description="Helical" evidence="1">
    <location>
        <begin position="312"/>
        <end position="332"/>
    </location>
</feature>
<keyword evidence="1" id="KW-0472">Membrane</keyword>
<feature type="transmembrane region" description="Helical" evidence="1">
    <location>
        <begin position="344"/>
        <end position="363"/>
    </location>
</feature>
<proteinExistence type="predicted"/>
<dbReference type="Proteomes" id="UP001597357">
    <property type="component" value="Unassembled WGS sequence"/>
</dbReference>
<comment type="caution">
    <text evidence="2">The sequence shown here is derived from an EMBL/GenBank/DDBJ whole genome shotgun (WGS) entry which is preliminary data.</text>
</comment>
<feature type="transmembrane region" description="Helical" evidence="1">
    <location>
        <begin position="75"/>
        <end position="94"/>
    </location>
</feature>
<feature type="transmembrane region" description="Helical" evidence="1">
    <location>
        <begin position="7"/>
        <end position="32"/>
    </location>
</feature>
<gene>
    <name evidence="2" type="ORF">ACFSQ0_00760</name>
</gene>
<feature type="transmembrane region" description="Helical" evidence="1">
    <location>
        <begin position="44"/>
        <end position="63"/>
    </location>
</feature>
<feature type="transmembrane region" description="Helical" evidence="1">
    <location>
        <begin position="142"/>
        <end position="162"/>
    </location>
</feature>
<feature type="transmembrane region" description="Helical" evidence="1">
    <location>
        <begin position="236"/>
        <end position="256"/>
    </location>
</feature>
<evidence type="ECO:0000313" key="2">
    <source>
        <dbReference type="EMBL" id="MFD2696513.1"/>
    </source>
</evidence>
<sequence>MQVKQSIQLYIALGLFLAAIVGGLALRMLFFVDLPVVFKHIVHAHSHTAILGWIYLALVLLIYKNYLKDWVPNRVFLCIYSCTLISIVGMMLSFPIQGYAAVSIFFSTLFLFCSYGFYWSFLKYIPKEKRASPAYKCTHLALLYMVISSIGPWAIGPIMSILGADSPWYRVAIYFYLHFQYNAWMILALIGGFLFVLEQKKVYMRQANFKSFIIFFHWGVCLSFLISILFLKPGFWMHILAIIGGVFQFLALWYLVTYFRKQAFMLPVVNSKLNASLLKTVLLFYFVKLLMQLLAAFPFISNYIVNFKNLAIGFLHWVFLGVVTPAIFYLLHQSNLLSLTSRNYKIYLLGFVLTEILIFWQALMKIFNAPALPNLYQWLFAASCLIAISVGGIFISTFKRNRKATS</sequence>
<keyword evidence="1" id="KW-0812">Transmembrane</keyword>
<feature type="transmembrane region" description="Helical" evidence="1">
    <location>
        <begin position="174"/>
        <end position="197"/>
    </location>
</feature>
<feature type="transmembrane region" description="Helical" evidence="1">
    <location>
        <begin position="277"/>
        <end position="300"/>
    </location>
</feature>
<reference evidence="3" key="1">
    <citation type="journal article" date="2019" name="Int. J. Syst. Evol. Microbiol.">
        <title>The Global Catalogue of Microorganisms (GCM) 10K type strain sequencing project: providing services to taxonomists for standard genome sequencing and annotation.</title>
        <authorList>
            <consortium name="The Broad Institute Genomics Platform"/>
            <consortium name="The Broad Institute Genome Sequencing Center for Infectious Disease"/>
            <person name="Wu L."/>
            <person name="Ma J."/>
        </authorList>
    </citation>
    <scope>NUCLEOTIDE SEQUENCE [LARGE SCALE GENOMIC DNA]</scope>
    <source>
        <strain evidence="3">KCTC 42255</strain>
    </source>
</reference>
<organism evidence="2 3">
    <name type="scientific">Mesonia sediminis</name>
    <dbReference type="NCBI Taxonomy" id="1703946"/>
    <lineage>
        <taxon>Bacteria</taxon>
        <taxon>Pseudomonadati</taxon>
        <taxon>Bacteroidota</taxon>
        <taxon>Flavobacteriia</taxon>
        <taxon>Flavobacteriales</taxon>
        <taxon>Flavobacteriaceae</taxon>
        <taxon>Mesonia</taxon>
    </lineage>
</organism>
<keyword evidence="1" id="KW-1133">Transmembrane helix</keyword>
<dbReference type="RefSeq" id="WP_379042733.1">
    <property type="nucleotide sequence ID" value="NZ_JBHULZ010000004.1"/>
</dbReference>
<accession>A0ABW5S9S7</accession>
<evidence type="ECO:0000313" key="3">
    <source>
        <dbReference type="Proteomes" id="UP001597357"/>
    </source>
</evidence>
<name>A0ABW5S9S7_9FLAO</name>
<keyword evidence="3" id="KW-1185">Reference proteome</keyword>
<dbReference type="EMBL" id="JBHULZ010000004">
    <property type="protein sequence ID" value="MFD2696513.1"/>
    <property type="molecule type" value="Genomic_DNA"/>
</dbReference>
<evidence type="ECO:0000256" key="1">
    <source>
        <dbReference type="SAM" id="Phobius"/>
    </source>
</evidence>
<protein>
    <submittedName>
        <fullName evidence="2">Uncharacterized protein</fullName>
    </submittedName>
</protein>